<dbReference type="AlphaFoldDB" id="A0A849ADQ4"/>
<name>A0A849ADQ4_9MICO</name>
<gene>
    <name evidence="2" type="ORF">HJ588_06925</name>
</gene>
<feature type="region of interest" description="Disordered" evidence="1">
    <location>
        <begin position="168"/>
        <end position="190"/>
    </location>
</feature>
<sequence>MSSSYAVCCVSRKLASWSADRADSGCAVDTGFGNLLARRKGVTPRLSQTPPGARLGIPDRGIVRCQTAAHGRLAPDPARRRLADTWPKGEPWPPAWTDAVLAWWPAEQDLRGYDEQLGWVHAVAHGADAVGALGFAGPDASLEPLLSPVAAYFATGEPGPLPAAAGNGIGGGPADPGSRGHGVTGSRGCAGAWRRARTATTFRHRR</sequence>
<evidence type="ECO:0000256" key="1">
    <source>
        <dbReference type="SAM" id="MobiDB-lite"/>
    </source>
</evidence>
<dbReference type="EMBL" id="JABENB010000001">
    <property type="protein sequence ID" value="NNG39004.1"/>
    <property type="molecule type" value="Genomic_DNA"/>
</dbReference>
<protein>
    <submittedName>
        <fullName evidence="2">DUF2785 domain-containing protein</fullName>
    </submittedName>
</protein>
<proteinExistence type="predicted"/>
<evidence type="ECO:0000313" key="3">
    <source>
        <dbReference type="Proteomes" id="UP000557772"/>
    </source>
</evidence>
<dbReference type="Pfam" id="PF10978">
    <property type="entry name" value="DUF2785"/>
    <property type="match status" value="1"/>
</dbReference>
<dbReference type="InterPro" id="IPR021247">
    <property type="entry name" value="DUF2785"/>
</dbReference>
<comment type="caution">
    <text evidence="2">The sequence shown here is derived from an EMBL/GenBank/DDBJ whole genome shotgun (WGS) entry which is preliminary data.</text>
</comment>
<keyword evidence="3" id="KW-1185">Reference proteome</keyword>
<feature type="compositionally biased region" description="Gly residues" evidence="1">
    <location>
        <begin position="168"/>
        <end position="185"/>
    </location>
</feature>
<dbReference type="Proteomes" id="UP000557772">
    <property type="component" value="Unassembled WGS sequence"/>
</dbReference>
<accession>A0A849ADQ4</accession>
<evidence type="ECO:0000313" key="2">
    <source>
        <dbReference type="EMBL" id="NNG39004.1"/>
    </source>
</evidence>
<organism evidence="2 3">
    <name type="scientific">Flexivirga aerilata</name>
    <dbReference type="NCBI Taxonomy" id="1656889"/>
    <lineage>
        <taxon>Bacteria</taxon>
        <taxon>Bacillati</taxon>
        <taxon>Actinomycetota</taxon>
        <taxon>Actinomycetes</taxon>
        <taxon>Micrococcales</taxon>
        <taxon>Dermacoccaceae</taxon>
        <taxon>Flexivirga</taxon>
    </lineage>
</organism>
<reference evidence="2 3" key="1">
    <citation type="submission" date="2020-05" db="EMBL/GenBank/DDBJ databases">
        <title>Flexivirga sp. ID2601S isolated from air conditioner.</title>
        <authorList>
            <person name="Kim D.H."/>
        </authorList>
    </citation>
    <scope>NUCLEOTIDE SEQUENCE [LARGE SCALE GENOMIC DNA]</scope>
    <source>
        <strain evidence="2 3">ID2601S</strain>
    </source>
</reference>